<keyword evidence="7" id="KW-1185">Reference proteome</keyword>
<dbReference type="GO" id="GO:0006351">
    <property type="term" value="P:DNA-templated transcription"/>
    <property type="evidence" value="ECO:0007669"/>
    <property type="project" value="InterPro"/>
</dbReference>
<dbReference type="GO" id="GO:0005634">
    <property type="term" value="C:nucleus"/>
    <property type="evidence" value="ECO:0007669"/>
    <property type="project" value="TreeGrafter"/>
</dbReference>
<keyword evidence="4" id="KW-0539">Nucleus</keyword>
<accession>A0A9W9U3P2</accession>
<dbReference type="Proteomes" id="UP001147746">
    <property type="component" value="Unassembled WGS sequence"/>
</dbReference>
<keyword evidence="1" id="KW-0805">Transcription regulation</keyword>
<evidence type="ECO:0000256" key="2">
    <source>
        <dbReference type="ARBA" id="ARBA00023125"/>
    </source>
</evidence>
<dbReference type="GO" id="GO:0000435">
    <property type="term" value="P:positive regulation of transcription from RNA polymerase II promoter by galactose"/>
    <property type="evidence" value="ECO:0007669"/>
    <property type="project" value="TreeGrafter"/>
</dbReference>
<dbReference type="Pfam" id="PF04082">
    <property type="entry name" value="Fungal_trans"/>
    <property type="match status" value="1"/>
</dbReference>
<proteinExistence type="predicted"/>
<sequence>MAYSIGINENINSPEGVTLDHQVALRTWWTLYSLESELCLEYGRPLSIRETDAKASYPTEYPVSSFNSLERAPSLIKKQDAEAKSASKKTFIIVMAKFSRVVRKIIDLASNINERTDALQSFVGRMMNHQAELMTWRAELPVHLAPNDTGTVEGLRAWGQVPWMQHQCLDIELRFNHVMLVMHRPFFANVTFSTPFYSSVMARSVCIGAARETILLVHKVLEDPCKQRSCYYHRVLAATLVVIASAFDSSGDERINLGDLCSQSAEIFSRMRFGCPAKGLELVRMLIHLFQLSHAEIQSVEI</sequence>
<evidence type="ECO:0000256" key="1">
    <source>
        <dbReference type="ARBA" id="ARBA00023015"/>
    </source>
</evidence>
<feature type="domain" description="Xylanolytic transcriptional activator regulatory" evidence="5">
    <location>
        <begin position="1"/>
        <end position="137"/>
    </location>
</feature>
<dbReference type="PANTHER" id="PTHR47424:SF3">
    <property type="entry name" value="REGULATORY PROTEIN GAL4"/>
    <property type="match status" value="1"/>
</dbReference>
<dbReference type="InterPro" id="IPR007219">
    <property type="entry name" value="XnlR_reg_dom"/>
</dbReference>
<organism evidence="6 7">
    <name type="scientific">Penicillium atrosanguineum</name>
    <dbReference type="NCBI Taxonomy" id="1132637"/>
    <lineage>
        <taxon>Eukaryota</taxon>
        <taxon>Fungi</taxon>
        <taxon>Dikarya</taxon>
        <taxon>Ascomycota</taxon>
        <taxon>Pezizomycotina</taxon>
        <taxon>Eurotiomycetes</taxon>
        <taxon>Eurotiomycetidae</taxon>
        <taxon>Eurotiales</taxon>
        <taxon>Aspergillaceae</taxon>
        <taxon>Penicillium</taxon>
    </lineage>
</organism>
<keyword evidence="2" id="KW-0238">DNA-binding</keyword>
<protein>
    <recommendedName>
        <fullName evidence="5">Xylanolytic transcriptional activator regulatory domain-containing protein</fullName>
    </recommendedName>
</protein>
<dbReference type="OrthoDB" id="3266505at2759"/>
<evidence type="ECO:0000313" key="7">
    <source>
        <dbReference type="Proteomes" id="UP001147746"/>
    </source>
</evidence>
<dbReference type="GO" id="GO:0000978">
    <property type="term" value="F:RNA polymerase II cis-regulatory region sequence-specific DNA binding"/>
    <property type="evidence" value="ECO:0007669"/>
    <property type="project" value="TreeGrafter"/>
</dbReference>
<dbReference type="GO" id="GO:0008270">
    <property type="term" value="F:zinc ion binding"/>
    <property type="evidence" value="ECO:0007669"/>
    <property type="project" value="InterPro"/>
</dbReference>
<dbReference type="GO" id="GO:0000981">
    <property type="term" value="F:DNA-binding transcription factor activity, RNA polymerase II-specific"/>
    <property type="evidence" value="ECO:0007669"/>
    <property type="project" value="TreeGrafter"/>
</dbReference>
<dbReference type="EMBL" id="JAPZBO010000005">
    <property type="protein sequence ID" value="KAJ5315362.1"/>
    <property type="molecule type" value="Genomic_DNA"/>
</dbReference>
<dbReference type="AlphaFoldDB" id="A0A9W9U3P2"/>
<reference evidence="6" key="1">
    <citation type="submission" date="2022-12" db="EMBL/GenBank/DDBJ databases">
        <authorList>
            <person name="Petersen C."/>
        </authorList>
    </citation>
    <scope>NUCLEOTIDE SEQUENCE</scope>
    <source>
        <strain evidence="6">IBT 21472</strain>
    </source>
</reference>
<evidence type="ECO:0000256" key="4">
    <source>
        <dbReference type="ARBA" id="ARBA00023242"/>
    </source>
</evidence>
<dbReference type="PANTHER" id="PTHR47424">
    <property type="entry name" value="REGULATORY PROTEIN GAL4"/>
    <property type="match status" value="1"/>
</dbReference>
<dbReference type="InterPro" id="IPR051127">
    <property type="entry name" value="Fungal_SecMet_Regulators"/>
</dbReference>
<evidence type="ECO:0000313" key="6">
    <source>
        <dbReference type="EMBL" id="KAJ5315362.1"/>
    </source>
</evidence>
<reference evidence="6" key="2">
    <citation type="journal article" date="2023" name="IMA Fungus">
        <title>Comparative genomic study of the Penicillium genus elucidates a diverse pangenome and 15 lateral gene transfer events.</title>
        <authorList>
            <person name="Petersen C."/>
            <person name="Sorensen T."/>
            <person name="Nielsen M.R."/>
            <person name="Sondergaard T.E."/>
            <person name="Sorensen J.L."/>
            <person name="Fitzpatrick D.A."/>
            <person name="Frisvad J.C."/>
            <person name="Nielsen K.L."/>
        </authorList>
    </citation>
    <scope>NUCLEOTIDE SEQUENCE</scope>
    <source>
        <strain evidence="6">IBT 21472</strain>
    </source>
</reference>
<keyword evidence="3" id="KW-0804">Transcription</keyword>
<evidence type="ECO:0000256" key="3">
    <source>
        <dbReference type="ARBA" id="ARBA00023163"/>
    </source>
</evidence>
<name>A0A9W9U3P2_9EURO</name>
<comment type="caution">
    <text evidence="6">The sequence shown here is derived from an EMBL/GenBank/DDBJ whole genome shotgun (WGS) entry which is preliminary data.</text>
</comment>
<evidence type="ECO:0000259" key="5">
    <source>
        <dbReference type="Pfam" id="PF04082"/>
    </source>
</evidence>
<gene>
    <name evidence="6" type="ORF">N7476_005669</name>
</gene>
<dbReference type="CDD" id="cd12148">
    <property type="entry name" value="fungal_TF_MHR"/>
    <property type="match status" value="1"/>
</dbReference>